<protein>
    <recommendedName>
        <fullName evidence="1">YjeF C-terminal domain-containing protein</fullName>
    </recommendedName>
</protein>
<sequence length="66" mass="6212">MLTGVRGALLAARAAEVVEDPTRAAALAAAAALVHGRAAHHANPGGPVTALAVAAAVPATVAGLLA</sequence>
<evidence type="ECO:0000313" key="2">
    <source>
        <dbReference type="EMBL" id="OIQ63778.1"/>
    </source>
</evidence>
<comment type="caution">
    <text evidence="2">The sequence shown here is derived from an EMBL/GenBank/DDBJ whole genome shotgun (WGS) entry which is preliminary data.</text>
</comment>
<reference evidence="2" key="1">
    <citation type="submission" date="2016-10" db="EMBL/GenBank/DDBJ databases">
        <title>Sequence of Gallionella enrichment culture.</title>
        <authorList>
            <person name="Poehlein A."/>
            <person name="Muehling M."/>
            <person name="Daniel R."/>
        </authorList>
    </citation>
    <scope>NUCLEOTIDE SEQUENCE</scope>
</reference>
<dbReference type="EMBL" id="MLJW01008704">
    <property type="protein sequence ID" value="OIQ63778.1"/>
    <property type="molecule type" value="Genomic_DNA"/>
</dbReference>
<proteinExistence type="predicted"/>
<gene>
    <name evidence="2" type="ORF">GALL_546790</name>
</gene>
<evidence type="ECO:0000259" key="1">
    <source>
        <dbReference type="PROSITE" id="PS51383"/>
    </source>
</evidence>
<dbReference type="PROSITE" id="PS51383">
    <property type="entry name" value="YJEF_C_3"/>
    <property type="match status" value="1"/>
</dbReference>
<dbReference type="GO" id="GO:0016836">
    <property type="term" value="F:hydro-lyase activity"/>
    <property type="evidence" value="ECO:0007669"/>
    <property type="project" value="InterPro"/>
</dbReference>
<dbReference type="AlphaFoldDB" id="A0A1J5NYF1"/>
<accession>A0A1J5NYF1</accession>
<dbReference type="InterPro" id="IPR000631">
    <property type="entry name" value="CARKD"/>
</dbReference>
<name>A0A1J5NYF1_9ZZZZ</name>
<feature type="domain" description="YjeF C-terminal" evidence="1">
    <location>
        <begin position="1"/>
        <end position="64"/>
    </location>
</feature>
<organism evidence="2">
    <name type="scientific">mine drainage metagenome</name>
    <dbReference type="NCBI Taxonomy" id="410659"/>
    <lineage>
        <taxon>unclassified sequences</taxon>
        <taxon>metagenomes</taxon>
        <taxon>ecological metagenomes</taxon>
    </lineage>
</organism>